<dbReference type="PROSITE" id="PS00018">
    <property type="entry name" value="EF_HAND_1"/>
    <property type="match status" value="1"/>
</dbReference>
<dbReference type="PROSITE" id="PS51762">
    <property type="entry name" value="GH16_2"/>
    <property type="match status" value="1"/>
</dbReference>
<keyword evidence="2" id="KW-0732">Signal</keyword>
<protein>
    <submittedName>
        <fullName evidence="4">Beta-glucanase</fullName>
        <ecNumber evidence="4">3.2.1.73</ecNumber>
    </submittedName>
</protein>
<dbReference type="GO" id="GO:0000272">
    <property type="term" value="P:polysaccharide catabolic process"/>
    <property type="evidence" value="ECO:0007669"/>
    <property type="project" value="InterPro"/>
</dbReference>
<feature type="signal peptide" evidence="2">
    <location>
        <begin position="1"/>
        <end position="30"/>
    </location>
</feature>
<dbReference type="GO" id="GO:0042972">
    <property type="term" value="F:licheninase activity"/>
    <property type="evidence" value="ECO:0007669"/>
    <property type="project" value="UniProtKB-EC"/>
</dbReference>
<dbReference type="OrthoDB" id="9809583at2"/>
<evidence type="ECO:0000256" key="2">
    <source>
        <dbReference type="SAM" id="SignalP"/>
    </source>
</evidence>
<dbReference type="Proteomes" id="UP000317909">
    <property type="component" value="Chromosome"/>
</dbReference>
<dbReference type="PANTHER" id="PTHR10963:SF55">
    <property type="entry name" value="GLYCOSIDE HYDROLASE FAMILY 16 PROTEIN"/>
    <property type="match status" value="1"/>
</dbReference>
<comment type="similarity">
    <text evidence="1">Belongs to the glycosyl hydrolase 16 family.</text>
</comment>
<organism evidence="4 5">
    <name type="scientific">Lacipirellula limnantheis</name>
    <dbReference type="NCBI Taxonomy" id="2528024"/>
    <lineage>
        <taxon>Bacteria</taxon>
        <taxon>Pseudomonadati</taxon>
        <taxon>Planctomycetota</taxon>
        <taxon>Planctomycetia</taxon>
        <taxon>Pirellulales</taxon>
        <taxon>Lacipirellulaceae</taxon>
        <taxon>Lacipirellula</taxon>
    </lineage>
</organism>
<dbReference type="InterPro" id="IPR013320">
    <property type="entry name" value="ConA-like_dom_sf"/>
</dbReference>
<dbReference type="EMBL" id="CP036339">
    <property type="protein sequence ID" value="QDT73729.1"/>
    <property type="molecule type" value="Genomic_DNA"/>
</dbReference>
<dbReference type="InterPro" id="IPR050546">
    <property type="entry name" value="Glycosyl_Hydrlase_16"/>
</dbReference>
<gene>
    <name evidence="4" type="primary">bglA</name>
    <name evidence="4" type="ORF">I41_29200</name>
</gene>
<accession>A0A517TZC3</accession>
<dbReference type="Pfam" id="PF00722">
    <property type="entry name" value="Glyco_hydro_16"/>
    <property type="match status" value="1"/>
</dbReference>
<feature type="chain" id="PRO_5022085493" evidence="2">
    <location>
        <begin position="31"/>
        <end position="552"/>
    </location>
</feature>
<dbReference type="Pfam" id="PF00404">
    <property type="entry name" value="Dockerin_1"/>
    <property type="match status" value="1"/>
</dbReference>
<evidence type="ECO:0000259" key="3">
    <source>
        <dbReference type="PROSITE" id="PS51762"/>
    </source>
</evidence>
<dbReference type="InterPro" id="IPR000757">
    <property type="entry name" value="Beta-glucanase-like"/>
</dbReference>
<keyword evidence="5" id="KW-1185">Reference proteome</keyword>
<dbReference type="InterPro" id="IPR036439">
    <property type="entry name" value="Dockerin_dom_sf"/>
</dbReference>
<dbReference type="EC" id="3.2.1.73" evidence="4"/>
<dbReference type="InterPro" id="IPR002105">
    <property type="entry name" value="Dockerin_1_rpt"/>
</dbReference>
<dbReference type="AlphaFoldDB" id="A0A517TZC3"/>
<keyword evidence="4" id="KW-0326">Glycosidase</keyword>
<evidence type="ECO:0000313" key="4">
    <source>
        <dbReference type="EMBL" id="QDT73729.1"/>
    </source>
</evidence>
<dbReference type="SUPFAM" id="SSF49899">
    <property type="entry name" value="Concanavalin A-like lectins/glucanases"/>
    <property type="match status" value="1"/>
</dbReference>
<evidence type="ECO:0000313" key="5">
    <source>
        <dbReference type="Proteomes" id="UP000317909"/>
    </source>
</evidence>
<dbReference type="Gene3D" id="2.60.120.200">
    <property type="match status" value="1"/>
</dbReference>
<evidence type="ECO:0000256" key="1">
    <source>
        <dbReference type="ARBA" id="ARBA00006865"/>
    </source>
</evidence>
<dbReference type="CDD" id="cd08023">
    <property type="entry name" value="GH16_laminarinase_like"/>
    <property type="match status" value="1"/>
</dbReference>
<feature type="domain" description="GH16" evidence="3">
    <location>
        <begin position="33"/>
        <end position="274"/>
    </location>
</feature>
<keyword evidence="4" id="KW-0378">Hydrolase</keyword>
<name>A0A517TZC3_9BACT</name>
<dbReference type="Gene3D" id="1.10.1330.10">
    <property type="entry name" value="Dockerin domain"/>
    <property type="match status" value="1"/>
</dbReference>
<sequence precursor="true">MPSNAIWSQMNCRLVGALAAWLGLACAAVAATPGYTQIWNDEFDGATLDQAKWTAETVQNPHNNEKQAYLPEQVSVSGGNMVITATNQPSGNKLYRSGRVHSDWTHQYGRWEVRADLPTSRGMWPAIWLLPDTTQYNWPSQGEIDIMENRGNQPRLTSSAYHYGTTNPYNHQFVFSEQTTARFGQPVNFHNGFHTYAVDWDETKIRFYVDDVNYYTVYDADVGGFIGNQTAPMQMTLNTAVGGDFLGAQQPDATTVWPQQFLIDYVRVLERNDDPLRLRNGGFEANEGSLAGWTVFGNKTNVNNVSVHNEAVEDGDASLKLFGQSTGGANYSGVSQGISVQGGDQVSAAVDAFIRSQDSISGAGNSVQLKIEFYNDFGGKYGTPAMLGEFVETIANGSTPNNVWQPHELAATAPAGAVEARVAIVFTQTGNAAGAVHLDNLTFRNLSLPDVADANGDGTVDGGDFLIWQRNTGKVDATGPAEGDFNFDGVVDPADLDVWKAQNVAPAAPADQGASLQVPEPSAAMLTITTLASLAPWRGIRSTALVVESSIG</sequence>
<proteinExistence type="inferred from homology"/>
<dbReference type="KEGG" id="llh:I41_29200"/>
<reference evidence="4 5" key="1">
    <citation type="submission" date="2019-02" db="EMBL/GenBank/DDBJ databases">
        <title>Deep-cultivation of Planctomycetes and their phenomic and genomic characterization uncovers novel biology.</title>
        <authorList>
            <person name="Wiegand S."/>
            <person name="Jogler M."/>
            <person name="Boedeker C."/>
            <person name="Pinto D."/>
            <person name="Vollmers J."/>
            <person name="Rivas-Marin E."/>
            <person name="Kohn T."/>
            <person name="Peeters S.H."/>
            <person name="Heuer A."/>
            <person name="Rast P."/>
            <person name="Oberbeckmann S."/>
            <person name="Bunk B."/>
            <person name="Jeske O."/>
            <person name="Meyerdierks A."/>
            <person name="Storesund J.E."/>
            <person name="Kallscheuer N."/>
            <person name="Luecker S."/>
            <person name="Lage O.M."/>
            <person name="Pohl T."/>
            <person name="Merkel B.J."/>
            <person name="Hornburger P."/>
            <person name="Mueller R.-W."/>
            <person name="Bruemmer F."/>
            <person name="Labrenz M."/>
            <person name="Spormann A.M."/>
            <person name="Op den Camp H."/>
            <person name="Overmann J."/>
            <person name="Amann R."/>
            <person name="Jetten M.S.M."/>
            <person name="Mascher T."/>
            <person name="Medema M.H."/>
            <person name="Devos D.P."/>
            <person name="Kaster A.-K."/>
            <person name="Ovreas L."/>
            <person name="Rohde M."/>
            <person name="Galperin M.Y."/>
            <person name="Jogler C."/>
        </authorList>
    </citation>
    <scope>NUCLEOTIDE SEQUENCE [LARGE SCALE GENOMIC DNA]</scope>
    <source>
        <strain evidence="4 5">I41</strain>
    </source>
</reference>
<dbReference type="Gene3D" id="2.60.120.260">
    <property type="entry name" value="Galactose-binding domain-like"/>
    <property type="match status" value="1"/>
</dbReference>
<dbReference type="InterPro" id="IPR018247">
    <property type="entry name" value="EF_Hand_1_Ca_BS"/>
</dbReference>
<dbReference type="PANTHER" id="PTHR10963">
    <property type="entry name" value="GLYCOSYL HYDROLASE-RELATED"/>
    <property type="match status" value="1"/>
</dbReference>